<evidence type="ECO:0000256" key="1">
    <source>
        <dbReference type="SAM" id="SignalP"/>
    </source>
</evidence>
<keyword evidence="1" id="KW-0732">Signal</keyword>
<feature type="chain" id="PRO_5022030436" evidence="1">
    <location>
        <begin position="20"/>
        <end position="274"/>
    </location>
</feature>
<dbReference type="OrthoDB" id="1075024at2"/>
<sequence>MKKLFTLITLFILAQNATAQKNELRQIADSINAEGEMLYHSEWASGHSTQIFTSSFGRKKLLSGGYFSYETKKGMTTIFFSKNEDLVVLATVKFDHGLDSSKYSIDTTTRKFTENEKEYYTIRSKAAKVILNDTLFKFYQNTSLNLVPIIKNGTKKVYVITAQTAPNEVLLGNDYLINFDKDNGIIKKTKLHNNLIPLGTGGQDAIKASSHQHLGETSPFITATDICAFKLWKAKTTWVISFVVSAGYVSAWYFDDESLEIFTQAEFEKKMKNK</sequence>
<gene>
    <name evidence="2" type="ORF">JN11_00878</name>
</gene>
<dbReference type="Proteomes" id="UP000317010">
    <property type="component" value="Unassembled WGS sequence"/>
</dbReference>
<comment type="caution">
    <text evidence="2">The sequence shown here is derived from an EMBL/GenBank/DDBJ whole genome shotgun (WGS) entry which is preliminary data.</text>
</comment>
<proteinExistence type="predicted"/>
<organism evidence="2 3">
    <name type="scientific">Mucilaginibacter frigoritolerans</name>
    <dbReference type="NCBI Taxonomy" id="652788"/>
    <lineage>
        <taxon>Bacteria</taxon>
        <taxon>Pseudomonadati</taxon>
        <taxon>Bacteroidota</taxon>
        <taxon>Sphingobacteriia</taxon>
        <taxon>Sphingobacteriales</taxon>
        <taxon>Sphingobacteriaceae</taxon>
        <taxon>Mucilaginibacter</taxon>
    </lineage>
</organism>
<evidence type="ECO:0000313" key="3">
    <source>
        <dbReference type="Proteomes" id="UP000317010"/>
    </source>
</evidence>
<dbReference type="AlphaFoldDB" id="A0A562UBZ5"/>
<accession>A0A562UBZ5</accession>
<protein>
    <submittedName>
        <fullName evidence="2">Uncharacterized protein</fullName>
    </submittedName>
</protein>
<keyword evidence="3" id="KW-1185">Reference proteome</keyword>
<feature type="signal peptide" evidence="1">
    <location>
        <begin position="1"/>
        <end position="19"/>
    </location>
</feature>
<reference evidence="2 3" key="1">
    <citation type="submission" date="2019-07" db="EMBL/GenBank/DDBJ databases">
        <title>Genomic Encyclopedia of Archaeal and Bacterial Type Strains, Phase II (KMG-II): from individual species to whole genera.</title>
        <authorList>
            <person name="Goeker M."/>
        </authorList>
    </citation>
    <scope>NUCLEOTIDE SEQUENCE [LARGE SCALE GENOMIC DNA]</scope>
    <source>
        <strain evidence="2 3">ATCC BAA-1854</strain>
    </source>
</reference>
<name>A0A562UBZ5_9SPHI</name>
<dbReference type="RefSeq" id="WP_144909966.1">
    <property type="nucleotide sequence ID" value="NZ_VLLI01000002.1"/>
</dbReference>
<evidence type="ECO:0000313" key="2">
    <source>
        <dbReference type="EMBL" id="TWJ03340.1"/>
    </source>
</evidence>
<dbReference type="EMBL" id="VLLI01000002">
    <property type="protein sequence ID" value="TWJ03340.1"/>
    <property type="molecule type" value="Genomic_DNA"/>
</dbReference>